<organism evidence="1 2">
    <name type="scientific">Clostridium sardiniense</name>
    <name type="common">Clostridium absonum</name>
    <dbReference type="NCBI Taxonomy" id="29369"/>
    <lineage>
        <taxon>Bacteria</taxon>
        <taxon>Bacillati</taxon>
        <taxon>Bacillota</taxon>
        <taxon>Clostridia</taxon>
        <taxon>Eubacteriales</taxon>
        <taxon>Clostridiaceae</taxon>
        <taxon>Clostridium</taxon>
    </lineage>
</organism>
<evidence type="ECO:0000313" key="2">
    <source>
        <dbReference type="Proteomes" id="UP001299068"/>
    </source>
</evidence>
<comment type="caution">
    <text evidence="1">The sequence shown here is derived from an EMBL/GenBank/DDBJ whole genome shotgun (WGS) entry which is preliminary data.</text>
</comment>
<sequence>MYLIDLIDTKKGDVISVVGSGGKTTFIYNLANELIEEKVLISTTTKMLYPGKREVDYFFCLEKDKDVKIKNGRTFIAEKIIEDNKVSGGNLHINNYVNSFDYVLLESDGSKEKSLKGWREGEPVILNKTTKTVGIIPLHIVGEKIIDKNIHRIEKFNNICKTKIGDEITLDVISDIIINSNGLFKDSVGEKILFLNRLEDEKSKEMAWKLLEVLNRKNKDSLKIIGGSLKRKEYFMLSAGGDLK</sequence>
<dbReference type="InterPro" id="IPR017587">
    <property type="entry name" value="YqeC"/>
</dbReference>
<dbReference type="EMBL" id="JAIKTU010000013">
    <property type="protein sequence ID" value="MBY0756733.1"/>
    <property type="molecule type" value="Genomic_DNA"/>
</dbReference>
<dbReference type="NCBIfam" id="TIGR03172">
    <property type="entry name" value="selenium cofactor biosynthesis protein YqeC"/>
    <property type="match status" value="1"/>
</dbReference>
<proteinExistence type="predicted"/>
<accession>A0ABS7L0Y8</accession>
<protein>
    <submittedName>
        <fullName evidence="1">Selenium-dependent hydroxylase accessory protein YqeC</fullName>
    </submittedName>
</protein>
<dbReference type="Proteomes" id="UP001299068">
    <property type="component" value="Unassembled WGS sequence"/>
</dbReference>
<gene>
    <name evidence="1" type="primary">yqeC</name>
    <name evidence="1" type="ORF">K5V21_14890</name>
</gene>
<reference evidence="1 2" key="1">
    <citation type="journal article" date="2021" name="Cell Host Microbe">
        <title>in vivo commensal control of Clostridioides difficile virulence.</title>
        <authorList>
            <person name="Girinathan B.P."/>
            <person name="Dibenedetto N."/>
            <person name="Worley J.N."/>
            <person name="Peltier J."/>
            <person name="Arrieta-Ortiz M.L."/>
            <person name="Rupa Christinal Immanuel S."/>
            <person name="Lavin R."/>
            <person name="Delaney M.L."/>
            <person name="Cummins C."/>
            <person name="Hoffmann M."/>
            <person name="Luo Y."/>
            <person name="Gonzalez-Escalona N."/>
            <person name="Allard M."/>
            <person name="Onderdonk A.B."/>
            <person name="Gerber G.K."/>
            <person name="Sonenshein A.L."/>
            <person name="Baliga N."/>
            <person name="Dupuy B."/>
            <person name="Bry L."/>
        </authorList>
    </citation>
    <scope>NUCLEOTIDE SEQUENCE [LARGE SCALE GENOMIC DNA]</scope>
    <source>
        <strain evidence="1 2">DSM 599</strain>
    </source>
</reference>
<evidence type="ECO:0000313" key="1">
    <source>
        <dbReference type="EMBL" id="MBY0756733.1"/>
    </source>
</evidence>
<name>A0ABS7L0Y8_CLOSR</name>
<keyword evidence="2" id="KW-1185">Reference proteome</keyword>
<dbReference type="RefSeq" id="WP_221861954.1">
    <property type="nucleotide sequence ID" value="NZ_JAIKTU010000013.1"/>
</dbReference>
<dbReference type="Pfam" id="PF19842">
    <property type="entry name" value="YqeC"/>
    <property type="match status" value="1"/>
</dbReference>